<gene>
    <name evidence="1" type="ORF">R55214_HHFBAMCI_00120</name>
</gene>
<protein>
    <recommendedName>
        <fullName evidence="3">HK97 gp10 family phage protein</fullName>
    </recommendedName>
</protein>
<evidence type="ECO:0000313" key="1">
    <source>
        <dbReference type="EMBL" id="CAK1225992.1"/>
    </source>
</evidence>
<dbReference type="EMBL" id="CAUZMB010000001">
    <property type="protein sequence ID" value="CAK1225992.1"/>
    <property type="molecule type" value="Genomic_DNA"/>
</dbReference>
<evidence type="ECO:0000313" key="2">
    <source>
        <dbReference type="Proteomes" id="UP001314166"/>
    </source>
</evidence>
<accession>A0ABM9MM60</accession>
<organism evidence="1 2">
    <name type="scientific">Fructobacillus evanidus</name>
    <dbReference type="NCBI Taxonomy" id="3064281"/>
    <lineage>
        <taxon>Bacteria</taxon>
        <taxon>Bacillati</taxon>
        <taxon>Bacillota</taxon>
        <taxon>Bacilli</taxon>
        <taxon>Lactobacillales</taxon>
        <taxon>Lactobacillaceae</taxon>
        <taxon>Fructobacillus</taxon>
    </lineage>
</organism>
<sequence length="119" mass="13663">MTVKGADEFRRAMQLKTMTVPAKVKALIMETTASTQQQAMRLEPVKTGFLRRSNKTEIQESPLWIIGTVYANAYNKDFNYGYAQENGTRFIKPKLFMYQAFNAHKEVYKSKLKAVLMNG</sequence>
<name>A0ABM9MM60_9LACO</name>
<keyword evidence="2" id="KW-1185">Reference proteome</keyword>
<dbReference type="RefSeq" id="WP_338343160.1">
    <property type="nucleotide sequence ID" value="NZ_CAUZLH010000001.1"/>
</dbReference>
<proteinExistence type="predicted"/>
<dbReference type="Proteomes" id="UP001314166">
    <property type="component" value="Unassembled WGS sequence"/>
</dbReference>
<comment type="caution">
    <text evidence="1">The sequence shown here is derived from an EMBL/GenBank/DDBJ whole genome shotgun (WGS) entry which is preliminary data.</text>
</comment>
<reference evidence="1 2" key="1">
    <citation type="submission" date="2023-10" db="EMBL/GenBank/DDBJ databases">
        <authorList>
            <person name="Botero Cardona J."/>
        </authorList>
    </citation>
    <scope>NUCLEOTIDE SEQUENCE [LARGE SCALE GENOMIC DNA]</scope>
    <source>
        <strain evidence="1 2">R-55214</strain>
    </source>
</reference>
<evidence type="ECO:0008006" key="3">
    <source>
        <dbReference type="Google" id="ProtNLM"/>
    </source>
</evidence>